<comment type="caution">
    <text evidence="2">The sequence shown here is derived from an EMBL/GenBank/DDBJ whole genome shotgun (WGS) entry which is preliminary data.</text>
</comment>
<dbReference type="EMBL" id="JANPWB010000009">
    <property type="protein sequence ID" value="KAJ1152639.1"/>
    <property type="molecule type" value="Genomic_DNA"/>
</dbReference>
<proteinExistence type="predicted"/>
<keyword evidence="3" id="KW-1185">Reference proteome</keyword>
<protein>
    <submittedName>
        <fullName evidence="2">Uncharacterized protein</fullName>
    </submittedName>
</protein>
<dbReference type="AlphaFoldDB" id="A0AAV7RIF6"/>
<sequence>MCKLGWSRAAAELRRTCCAVVRVPLLGNSGRASTCQSAGVFHTGSNAEPEKKVEELAERMRRQERGVTAGPTHAEGGTQSGKGVATSETNQVETREACATPEKKFDLLTVRTQALEKSVEAIKEELRLHKEEI</sequence>
<evidence type="ECO:0000313" key="2">
    <source>
        <dbReference type="EMBL" id="KAJ1152639.1"/>
    </source>
</evidence>
<gene>
    <name evidence="2" type="ORF">NDU88_005414</name>
</gene>
<evidence type="ECO:0000256" key="1">
    <source>
        <dbReference type="SAM" id="MobiDB-lite"/>
    </source>
</evidence>
<feature type="region of interest" description="Disordered" evidence="1">
    <location>
        <begin position="62"/>
        <end position="97"/>
    </location>
</feature>
<accession>A0AAV7RIF6</accession>
<name>A0AAV7RIF6_PLEWA</name>
<dbReference type="Proteomes" id="UP001066276">
    <property type="component" value="Chromosome 5"/>
</dbReference>
<evidence type="ECO:0000313" key="3">
    <source>
        <dbReference type="Proteomes" id="UP001066276"/>
    </source>
</evidence>
<reference evidence="2" key="1">
    <citation type="journal article" date="2022" name="bioRxiv">
        <title>Sequencing and chromosome-scale assembly of the giantPleurodeles waltlgenome.</title>
        <authorList>
            <person name="Brown T."/>
            <person name="Elewa A."/>
            <person name="Iarovenko S."/>
            <person name="Subramanian E."/>
            <person name="Araus A.J."/>
            <person name="Petzold A."/>
            <person name="Susuki M."/>
            <person name="Suzuki K.-i.T."/>
            <person name="Hayashi T."/>
            <person name="Toyoda A."/>
            <person name="Oliveira C."/>
            <person name="Osipova E."/>
            <person name="Leigh N.D."/>
            <person name="Simon A."/>
            <person name="Yun M.H."/>
        </authorList>
    </citation>
    <scope>NUCLEOTIDE SEQUENCE</scope>
    <source>
        <strain evidence="2">20211129_DDA</strain>
        <tissue evidence="2">Liver</tissue>
    </source>
</reference>
<organism evidence="2 3">
    <name type="scientific">Pleurodeles waltl</name>
    <name type="common">Iberian ribbed newt</name>
    <dbReference type="NCBI Taxonomy" id="8319"/>
    <lineage>
        <taxon>Eukaryota</taxon>
        <taxon>Metazoa</taxon>
        <taxon>Chordata</taxon>
        <taxon>Craniata</taxon>
        <taxon>Vertebrata</taxon>
        <taxon>Euteleostomi</taxon>
        <taxon>Amphibia</taxon>
        <taxon>Batrachia</taxon>
        <taxon>Caudata</taxon>
        <taxon>Salamandroidea</taxon>
        <taxon>Salamandridae</taxon>
        <taxon>Pleurodelinae</taxon>
        <taxon>Pleurodeles</taxon>
    </lineage>
</organism>